<dbReference type="EMBL" id="CP129674">
    <property type="protein sequence ID" value="XDS43779.1"/>
    <property type="molecule type" value="Genomic_DNA"/>
</dbReference>
<keyword evidence="2" id="KW-0012">Acyltransferase</keyword>
<organism evidence="4">
    <name type="scientific">Bifidobacterium aquikefiricola</name>
    <dbReference type="NCBI Taxonomy" id="3059038"/>
    <lineage>
        <taxon>Bacteria</taxon>
        <taxon>Bacillati</taxon>
        <taxon>Actinomycetota</taxon>
        <taxon>Actinomycetes</taxon>
        <taxon>Bifidobacteriales</taxon>
        <taxon>Bifidobacteriaceae</taxon>
        <taxon>Bifidobacterium</taxon>
    </lineage>
</organism>
<dbReference type="AlphaFoldDB" id="A0AB39U4Q3"/>
<dbReference type="KEGG" id="baqk:QN215_05595"/>
<dbReference type="InterPro" id="IPR016181">
    <property type="entry name" value="Acyl_CoA_acyltransferase"/>
</dbReference>
<evidence type="ECO:0000259" key="3">
    <source>
        <dbReference type="PROSITE" id="PS51186"/>
    </source>
</evidence>
<proteinExistence type="predicted"/>
<protein>
    <submittedName>
        <fullName evidence="4">GNAT family N-acetyltransferase</fullName>
    </submittedName>
</protein>
<dbReference type="InterPro" id="IPR000182">
    <property type="entry name" value="GNAT_dom"/>
</dbReference>
<gene>
    <name evidence="4" type="ORF">QN215_05595</name>
</gene>
<evidence type="ECO:0000256" key="1">
    <source>
        <dbReference type="ARBA" id="ARBA00022679"/>
    </source>
</evidence>
<accession>A0AB39U4Q3</accession>
<evidence type="ECO:0000313" key="4">
    <source>
        <dbReference type="EMBL" id="XDS43779.1"/>
    </source>
</evidence>
<sequence>MSIRTITSTDNEAMKTIIQQGLARFGLDIPGTAYYDPQLNALSDFYDASTSELGRGYFVVTDGDNHVLGGAGYAHFSGLGPEVAELQKLYISPQGQGSGASYHLIHQIEKSARADGYRQLYLETHHALVAAMHVYERCGFTLLKRPLVRADHAAMDRFYIKTL</sequence>
<dbReference type="CDD" id="cd04301">
    <property type="entry name" value="NAT_SF"/>
    <property type="match status" value="1"/>
</dbReference>
<dbReference type="GO" id="GO:0016747">
    <property type="term" value="F:acyltransferase activity, transferring groups other than amino-acyl groups"/>
    <property type="evidence" value="ECO:0007669"/>
    <property type="project" value="InterPro"/>
</dbReference>
<dbReference type="PROSITE" id="PS51186">
    <property type="entry name" value="GNAT"/>
    <property type="match status" value="1"/>
</dbReference>
<feature type="domain" description="N-acetyltransferase" evidence="3">
    <location>
        <begin position="1"/>
        <end position="163"/>
    </location>
</feature>
<dbReference type="PANTHER" id="PTHR43877">
    <property type="entry name" value="AMINOALKYLPHOSPHONATE N-ACETYLTRANSFERASE-RELATED-RELATED"/>
    <property type="match status" value="1"/>
</dbReference>
<name>A0AB39U4Q3_9BIFI</name>
<dbReference type="Gene3D" id="3.40.630.30">
    <property type="match status" value="1"/>
</dbReference>
<dbReference type="PANTHER" id="PTHR43877:SF2">
    <property type="entry name" value="AMINOALKYLPHOSPHONATE N-ACETYLTRANSFERASE-RELATED"/>
    <property type="match status" value="1"/>
</dbReference>
<reference evidence="4" key="1">
    <citation type="submission" date="2023-07" db="EMBL/GenBank/DDBJ databases">
        <title>Bifidobacterium aquikefiriaerophilum sp. nov. and Bifidobacterium eccum sp. nov., isolated from water kefir.</title>
        <authorList>
            <person name="Breselge S."/>
            <person name="Bellassi P."/>
            <person name="Barcenilla C."/>
            <person name="Alvarez-Ordonez A."/>
            <person name="Morelli L."/>
            <person name="Cotter P.D."/>
        </authorList>
    </citation>
    <scope>NUCLEOTIDE SEQUENCE</scope>
    <source>
        <strain evidence="4">WK041_4_12</strain>
    </source>
</reference>
<evidence type="ECO:0000256" key="2">
    <source>
        <dbReference type="ARBA" id="ARBA00023315"/>
    </source>
</evidence>
<dbReference type="SUPFAM" id="SSF55729">
    <property type="entry name" value="Acyl-CoA N-acyltransferases (Nat)"/>
    <property type="match status" value="1"/>
</dbReference>
<dbReference type="RefSeq" id="WP_369343373.1">
    <property type="nucleotide sequence ID" value="NZ_CP129674.1"/>
</dbReference>
<dbReference type="Pfam" id="PF00583">
    <property type="entry name" value="Acetyltransf_1"/>
    <property type="match status" value="1"/>
</dbReference>
<keyword evidence="1" id="KW-0808">Transferase</keyword>
<dbReference type="InterPro" id="IPR050832">
    <property type="entry name" value="Bact_Acetyltransf"/>
</dbReference>